<reference evidence="1 2" key="1">
    <citation type="submission" date="2022-01" db="EMBL/GenBank/DDBJ databases">
        <title>A high-quality chromosome-level genome assembly of rohu carp, Labeo rohita.</title>
        <authorList>
            <person name="Arick M.A. II"/>
            <person name="Hsu C.-Y."/>
            <person name="Magbanua Z."/>
            <person name="Pechanova O."/>
            <person name="Grover C."/>
            <person name="Miller E."/>
            <person name="Thrash A."/>
            <person name="Ezzel L."/>
            <person name="Alam S."/>
            <person name="Benzie J."/>
            <person name="Hamilton M."/>
            <person name="Karsi A."/>
            <person name="Lawrence M.L."/>
            <person name="Peterson D.G."/>
        </authorList>
    </citation>
    <scope>NUCLEOTIDE SEQUENCE [LARGE SCALE GENOMIC DNA]</scope>
    <source>
        <strain evidence="2">BAU-BD-2019</strain>
        <tissue evidence="1">Blood</tissue>
    </source>
</reference>
<name>A0ABQ8L9F0_LABRO</name>
<protein>
    <submittedName>
        <fullName evidence="1">Prenyltransferase fsdK</fullName>
    </submittedName>
</protein>
<keyword evidence="2" id="KW-1185">Reference proteome</keyword>
<gene>
    <name evidence="1" type="ORF">H4Q32_031164</name>
</gene>
<proteinExistence type="predicted"/>
<dbReference type="Proteomes" id="UP000830375">
    <property type="component" value="Unassembled WGS sequence"/>
</dbReference>
<dbReference type="EMBL" id="JACTAM010000626">
    <property type="protein sequence ID" value="KAI2647059.1"/>
    <property type="molecule type" value="Genomic_DNA"/>
</dbReference>
<accession>A0ABQ8L9F0</accession>
<evidence type="ECO:0000313" key="1">
    <source>
        <dbReference type="EMBL" id="KAI2647059.1"/>
    </source>
</evidence>
<evidence type="ECO:0000313" key="2">
    <source>
        <dbReference type="Proteomes" id="UP000830375"/>
    </source>
</evidence>
<organism evidence="1 2">
    <name type="scientific">Labeo rohita</name>
    <name type="common">Indian major carp</name>
    <name type="synonym">Cyprinus rohita</name>
    <dbReference type="NCBI Taxonomy" id="84645"/>
    <lineage>
        <taxon>Eukaryota</taxon>
        <taxon>Metazoa</taxon>
        <taxon>Chordata</taxon>
        <taxon>Craniata</taxon>
        <taxon>Vertebrata</taxon>
        <taxon>Euteleostomi</taxon>
        <taxon>Actinopterygii</taxon>
        <taxon>Neopterygii</taxon>
        <taxon>Teleostei</taxon>
        <taxon>Ostariophysi</taxon>
        <taxon>Cypriniformes</taxon>
        <taxon>Cyprinidae</taxon>
        <taxon>Labeoninae</taxon>
        <taxon>Labeonini</taxon>
        <taxon>Labeo</taxon>
    </lineage>
</organism>
<comment type="caution">
    <text evidence="1">The sequence shown here is derived from an EMBL/GenBank/DDBJ whole genome shotgun (WGS) entry which is preliminary data.</text>
</comment>
<sequence>MTITKFGQMDDREFDLSSLADTWGVVNVSYHTACNVYPIDPSVDLLWSRVGLQEVLYVVTLHSHETFVMKHPVSRVVTMCDLHIDKHQRMIQNNAEIYMKYVSDLAWKTCENENGLGLRHVIQPVAAYLSSTMYDFLQSQKGPQVIGEELVKILLGDLYQCKHSLMIQSLKGPDRPIGNLVNCRIVGEFCREVCRLGIPTPSVELQICKYWDENWNRKAKWNRNDFAGTRDVCAKIDELGLFIPGT</sequence>